<dbReference type="InterPro" id="IPR009061">
    <property type="entry name" value="DNA-bd_dom_put_sf"/>
</dbReference>
<organism evidence="3 4">
    <name type="scientific">Aquipuribacter hungaricus</name>
    <dbReference type="NCBI Taxonomy" id="545624"/>
    <lineage>
        <taxon>Bacteria</taxon>
        <taxon>Bacillati</taxon>
        <taxon>Actinomycetota</taxon>
        <taxon>Actinomycetes</taxon>
        <taxon>Micrococcales</taxon>
        <taxon>Intrasporangiaceae</taxon>
        <taxon>Aquipuribacter</taxon>
    </lineage>
</organism>
<dbReference type="EMBL" id="JBHRWW010000024">
    <property type="protein sequence ID" value="MFC3690456.1"/>
    <property type="molecule type" value="Genomic_DNA"/>
</dbReference>
<dbReference type="Proteomes" id="UP001595685">
    <property type="component" value="Unassembled WGS sequence"/>
</dbReference>
<proteinExistence type="predicted"/>
<evidence type="ECO:0000313" key="4">
    <source>
        <dbReference type="Proteomes" id="UP001595685"/>
    </source>
</evidence>
<dbReference type="Pfam" id="PF12728">
    <property type="entry name" value="HTH_17"/>
    <property type="match status" value="1"/>
</dbReference>
<sequence length="121" mass="12414">MTDELDALFAEYKDTLNVGDVAELLGMTKQGVYLWLRDGVIPGYKVGTSWFILREELKKTLRAGANTRRPTTSTSTSTSTKGSEGDKAGAGATGNADAGDTDAGHVGAGGGDARGDADTGG</sequence>
<protein>
    <submittedName>
        <fullName evidence="3">Helix-turn-helix domain-containing protein</fullName>
    </submittedName>
</protein>
<dbReference type="SUPFAM" id="SSF46955">
    <property type="entry name" value="Putative DNA-binding domain"/>
    <property type="match status" value="1"/>
</dbReference>
<dbReference type="InterPro" id="IPR041657">
    <property type="entry name" value="HTH_17"/>
</dbReference>
<dbReference type="RefSeq" id="WP_340290910.1">
    <property type="nucleotide sequence ID" value="NZ_JBBEOI010000025.1"/>
</dbReference>
<comment type="caution">
    <text evidence="3">The sequence shown here is derived from an EMBL/GenBank/DDBJ whole genome shotgun (WGS) entry which is preliminary data.</text>
</comment>
<dbReference type="InterPro" id="IPR010093">
    <property type="entry name" value="SinI_DNA-bd"/>
</dbReference>
<name>A0ABV7WN65_9MICO</name>
<keyword evidence="4" id="KW-1185">Reference proteome</keyword>
<gene>
    <name evidence="3" type="ORF">ACFOLH_19070</name>
</gene>
<evidence type="ECO:0000256" key="1">
    <source>
        <dbReference type="SAM" id="MobiDB-lite"/>
    </source>
</evidence>
<feature type="compositionally biased region" description="Low complexity" evidence="1">
    <location>
        <begin position="89"/>
        <end position="98"/>
    </location>
</feature>
<evidence type="ECO:0000313" key="3">
    <source>
        <dbReference type="EMBL" id="MFC3690456.1"/>
    </source>
</evidence>
<feature type="compositionally biased region" description="Low complexity" evidence="1">
    <location>
        <begin position="71"/>
        <end position="80"/>
    </location>
</feature>
<evidence type="ECO:0000259" key="2">
    <source>
        <dbReference type="Pfam" id="PF12728"/>
    </source>
</evidence>
<dbReference type="NCBIfam" id="TIGR01764">
    <property type="entry name" value="excise"/>
    <property type="match status" value="1"/>
</dbReference>
<reference evidence="4" key="1">
    <citation type="journal article" date="2019" name="Int. J. Syst. Evol. Microbiol.">
        <title>The Global Catalogue of Microorganisms (GCM) 10K type strain sequencing project: providing services to taxonomists for standard genome sequencing and annotation.</title>
        <authorList>
            <consortium name="The Broad Institute Genomics Platform"/>
            <consortium name="The Broad Institute Genome Sequencing Center for Infectious Disease"/>
            <person name="Wu L."/>
            <person name="Ma J."/>
        </authorList>
    </citation>
    <scope>NUCLEOTIDE SEQUENCE [LARGE SCALE GENOMIC DNA]</scope>
    <source>
        <strain evidence="4">NCAIM B.02333</strain>
    </source>
</reference>
<accession>A0ABV7WN65</accession>
<feature type="domain" description="Helix-turn-helix" evidence="2">
    <location>
        <begin position="16"/>
        <end position="62"/>
    </location>
</feature>
<feature type="region of interest" description="Disordered" evidence="1">
    <location>
        <begin position="62"/>
        <end position="121"/>
    </location>
</feature>